<dbReference type="EMBL" id="JABFUD020000019">
    <property type="protein sequence ID" value="KAI5065375.1"/>
    <property type="molecule type" value="Genomic_DNA"/>
</dbReference>
<keyword evidence="1" id="KW-0175">Coiled coil</keyword>
<dbReference type="AlphaFoldDB" id="A0A9D4UCI2"/>
<proteinExistence type="predicted"/>
<dbReference type="Proteomes" id="UP000886520">
    <property type="component" value="Chromosome 19"/>
</dbReference>
<gene>
    <name evidence="2" type="ORF">GOP47_0020070</name>
</gene>
<feature type="coiled-coil region" evidence="1">
    <location>
        <begin position="205"/>
        <end position="232"/>
    </location>
</feature>
<name>A0A9D4UCI2_ADICA</name>
<evidence type="ECO:0000256" key="1">
    <source>
        <dbReference type="SAM" id="Coils"/>
    </source>
</evidence>
<reference evidence="2" key="1">
    <citation type="submission" date="2021-01" db="EMBL/GenBank/DDBJ databases">
        <title>Adiantum capillus-veneris genome.</title>
        <authorList>
            <person name="Fang Y."/>
            <person name="Liao Q."/>
        </authorList>
    </citation>
    <scope>NUCLEOTIDE SEQUENCE</scope>
    <source>
        <strain evidence="2">H3</strain>
        <tissue evidence="2">Leaf</tissue>
    </source>
</reference>
<evidence type="ECO:0000313" key="3">
    <source>
        <dbReference type="Proteomes" id="UP000886520"/>
    </source>
</evidence>
<accession>A0A9D4UCI2</accession>
<evidence type="ECO:0000313" key="2">
    <source>
        <dbReference type="EMBL" id="KAI5065375.1"/>
    </source>
</evidence>
<comment type="caution">
    <text evidence="2">The sequence shown here is derived from an EMBL/GenBank/DDBJ whole genome shotgun (WGS) entry which is preliminary data.</text>
</comment>
<keyword evidence="3" id="KW-1185">Reference proteome</keyword>
<organism evidence="2 3">
    <name type="scientific">Adiantum capillus-veneris</name>
    <name type="common">Maidenhair fern</name>
    <dbReference type="NCBI Taxonomy" id="13818"/>
    <lineage>
        <taxon>Eukaryota</taxon>
        <taxon>Viridiplantae</taxon>
        <taxon>Streptophyta</taxon>
        <taxon>Embryophyta</taxon>
        <taxon>Tracheophyta</taxon>
        <taxon>Polypodiopsida</taxon>
        <taxon>Polypodiidae</taxon>
        <taxon>Polypodiales</taxon>
        <taxon>Pteridineae</taxon>
        <taxon>Pteridaceae</taxon>
        <taxon>Vittarioideae</taxon>
        <taxon>Adiantum</taxon>
    </lineage>
</organism>
<sequence length="263" mass="29743">MTKPQAHEVYDLPKSGVDARLLTEADFTNKDWLKCFKEVPKSGNKVKCRDVKPELWNRFYVLFTSVYQEPPGNYGMEVTKGFSRGFLYEQFKGQVDWALFSESIVTNMDPGKLHAKKQRWVAFHSSSTPNSSRRMTRTPDHLEAPQETSIDIVDDVQKKNLFGPPSLTELDTVYNMVVSKHSFALSEYNEAFKKLELLQDDVHRNEGANLLVENLRGQLKDVEAALLKAEGSVDVVDAMKVEQLKNTIGWQVVANTPNIASGS</sequence>
<dbReference type="OrthoDB" id="10300589at2759"/>
<protein>
    <submittedName>
        <fullName evidence="2">Uncharacterized protein</fullName>
    </submittedName>
</protein>